<feature type="non-terminal residue" evidence="2">
    <location>
        <position position="1"/>
    </location>
</feature>
<organism evidence="2 3">
    <name type="scientific">Datura stramonium</name>
    <name type="common">Jimsonweed</name>
    <name type="synonym">Common thornapple</name>
    <dbReference type="NCBI Taxonomy" id="4076"/>
    <lineage>
        <taxon>Eukaryota</taxon>
        <taxon>Viridiplantae</taxon>
        <taxon>Streptophyta</taxon>
        <taxon>Embryophyta</taxon>
        <taxon>Tracheophyta</taxon>
        <taxon>Spermatophyta</taxon>
        <taxon>Magnoliopsida</taxon>
        <taxon>eudicotyledons</taxon>
        <taxon>Gunneridae</taxon>
        <taxon>Pentapetalae</taxon>
        <taxon>asterids</taxon>
        <taxon>lamiids</taxon>
        <taxon>Solanales</taxon>
        <taxon>Solanaceae</taxon>
        <taxon>Solanoideae</taxon>
        <taxon>Datureae</taxon>
        <taxon>Datura</taxon>
    </lineage>
</organism>
<evidence type="ECO:0000313" key="2">
    <source>
        <dbReference type="EMBL" id="MCE3217133.1"/>
    </source>
</evidence>
<reference evidence="2 3" key="1">
    <citation type="journal article" date="2021" name="BMC Genomics">
        <title>Datura genome reveals duplications of psychoactive alkaloid biosynthetic genes and high mutation rate following tissue culture.</title>
        <authorList>
            <person name="Rajewski A."/>
            <person name="Carter-House D."/>
            <person name="Stajich J."/>
            <person name="Litt A."/>
        </authorList>
    </citation>
    <scope>NUCLEOTIDE SEQUENCE [LARGE SCALE GENOMIC DNA]</scope>
    <source>
        <strain evidence="2">AR-01</strain>
    </source>
</reference>
<evidence type="ECO:0000313" key="3">
    <source>
        <dbReference type="Proteomes" id="UP000823775"/>
    </source>
</evidence>
<proteinExistence type="predicted"/>
<evidence type="ECO:0000256" key="1">
    <source>
        <dbReference type="SAM" id="MobiDB-lite"/>
    </source>
</evidence>
<sequence length="110" mass="12121">TDPSDRVLSELEEGDLGEPLVDSERAGQETTPITGPTSARSFEEANNQRSEILAHKTTEEKVEVKRRSPLRYIRVRQCKQSESTTTKRHARLMIAGLLWAVGTIGAGSSV</sequence>
<keyword evidence="3" id="KW-1185">Reference proteome</keyword>
<dbReference type="Proteomes" id="UP000823775">
    <property type="component" value="Unassembled WGS sequence"/>
</dbReference>
<comment type="caution">
    <text evidence="2">The sequence shown here is derived from an EMBL/GenBank/DDBJ whole genome shotgun (WGS) entry which is preliminary data.</text>
</comment>
<protein>
    <submittedName>
        <fullName evidence="2">Uncharacterized protein</fullName>
    </submittedName>
</protein>
<dbReference type="EMBL" id="JACEIK010015835">
    <property type="protein sequence ID" value="MCE3217133.1"/>
    <property type="molecule type" value="Genomic_DNA"/>
</dbReference>
<feature type="compositionally biased region" description="Polar residues" evidence="1">
    <location>
        <begin position="28"/>
        <end position="46"/>
    </location>
</feature>
<name>A0ABS8X118_DATST</name>
<feature type="region of interest" description="Disordered" evidence="1">
    <location>
        <begin position="1"/>
        <end position="46"/>
    </location>
</feature>
<gene>
    <name evidence="2" type="ORF">HAX54_010520</name>
</gene>
<accession>A0ABS8X118</accession>